<dbReference type="AlphaFoldDB" id="A0A8H4LHU0"/>
<dbReference type="InterPro" id="IPR051609">
    <property type="entry name" value="NmrA/Isoflavone_reductase-like"/>
</dbReference>
<dbReference type="OrthoDB" id="419598at2759"/>
<dbReference type="PANTHER" id="PTHR47706">
    <property type="entry name" value="NMRA-LIKE FAMILY PROTEIN"/>
    <property type="match status" value="1"/>
</dbReference>
<dbReference type="Gene3D" id="3.90.25.10">
    <property type="entry name" value="UDP-galactose 4-epimerase, domain 1"/>
    <property type="match status" value="1"/>
</dbReference>
<comment type="caution">
    <text evidence="4">The sequence shown here is derived from an EMBL/GenBank/DDBJ whole genome shotgun (WGS) entry which is preliminary data.</text>
</comment>
<dbReference type="SUPFAM" id="SSF51735">
    <property type="entry name" value="NAD(P)-binding Rossmann-fold domains"/>
    <property type="match status" value="1"/>
</dbReference>
<keyword evidence="5" id="KW-1185">Reference proteome</keyword>
<evidence type="ECO:0000313" key="4">
    <source>
        <dbReference type="EMBL" id="KAF4467754.1"/>
    </source>
</evidence>
<organism evidence="4 5">
    <name type="scientific">Fusarium albosuccineum</name>
    <dbReference type="NCBI Taxonomy" id="1237068"/>
    <lineage>
        <taxon>Eukaryota</taxon>
        <taxon>Fungi</taxon>
        <taxon>Dikarya</taxon>
        <taxon>Ascomycota</taxon>
        <taxon>Pezizomycotina</taxon>
        <taxon>Sordariomycetes</taxon>
        <taxon>Hypocreomycetidae</taxon>
        <taxon>Hypocreales</taxon>
        <taxon>Nectriaceae</taxon>
        <taxon>Fusarium</taxon>
        <taxon>Fusarium decemcellulare species complex</taxon>
    </lineage>
</organism>
<evidence type="ECO:0000256" key="1">
    <source>
        <dbReference type="ARBA" id="ARBA00022857"/>
    </source>
</evidence>
<dbReference type="Proteomes" id="UP000554235">
    <property type="component" value="Unassembled WGS sequence"/>
</dbReference>
<reference evidence="4 5" key="1">
    <citation type="submission" date="2020-01" db="EMBL/GenBank/DDBJ databases">
        <title>Identification and distribution of gene clusters putatively required for synthesis of sphingolipid metabolism inhibitors in phylogenetically diverse species of the filamentous fungus Fusarium.</title>
        <authorList>
            <person name="Kim H.-S."/>
            <person name="Busman M."/>
            <person name="Brown D.W."/>
            <person name="Divon H."/>
            <person name="Uhlig S."/>
            <person name="Proctor R.H."/>
        </authorList>
    </citation>
    <scope>NUCLEOTIDE SEQUENCE [LARGE SCALE GENOMIC DNA]</scope>
    <source>
        <strain evidence="4 5">NRRL 20459</strain>
    </source>
</reference>
<accession>A0A8H4LHU0</accession>
<dbReference type="InterPro" id="IPR008030">
    <property type="entry name" value="NmrA-like"/>
</dbReference>
<dbReference type="Gene3D" id="3.40.50.720">
    <property type="entry name" value="NAD(P)-binding Rossmann-like Domain"/>
    <property type="match status" value="1"/>
</dbReference>
<sequence>MPSQGRKIAIVGGSGTIGSPTVAALLQKNIHTITAISRTDSTATFPDNVTVLKGDYSNQNFLISALKGQDVLILQLGPKVIKVQEPLIRAAAEAGVPYILPTEFGIDIEAPLTREMAMMAEKKGIRDLITQLGISSWIAVVNNPLLDWSMKVGCWGIDIKSRKAEIWDSGNVKASMSTLKRVGEAVAELLSLPGEELTKYKNKPFYISSFCISQREMLESVQRATGTTDADWEIKHKDIAELTRECDERLKKGEWMAAIPKLYSSMFREGLGGNYSHKVVDMERLGFVQEDLDEVIKGVVESIGGPPRV</sequence>
<name>A0A8H4LHU0_9HYPO</name>
<dbReference type="PANTHER" id="PTHR47706:SF7">
    <property type="entry name" value="CIPA-LIKE, PUTATIVE (AFU_ORTHOLOGUE AFUA_1G01630)-RELATED"/>
    <property type="match status" value="1"/>
</dbReference>
<feature type="domain" description="NmrA-like" evidence="3">
    <location>
        <begin position="6"/>
        <end position="139"/>
    </location>
</feature>
<keyword evidence="2" id="KW-0560">Oxidoreductase</keyword>
<dbReference type="InterPro" id="IPR036291">
    <property type="entry name" value="NAD(P)-bd_dom_sf"/>
</dbReference>
<dbReference type="Pfam" id="PF05368">
    <property type="entry name" value="NmrA"/>
    <property type="match status" value="1"/>
</dbReference>
<gene>
    <name evidence="4" type="ORF">FALBO_5385</name>
</gene>
<keyword evidence="1" id="KW-0521">NADP</keyword>
<protein>
    <submittedName>
        <fullName evidence="4">NAD(P)-binding domain-containing</fullName>
    </submittedName>
</protein>
<dbReference type="GO" id="GO:0016491">
    <property type="term" value="F:oxidoreductase activity"/>
    <property type="evidence" value="ECO:0007669"/>
    <property type="project" value="UniProtKB-KW"/>
</dbReference>
<dbReference type="CDD" id="cd05259">
    <property type="entry name" value="PCBER_SDR_a"/>
    <property type="match status" value="1"/>
</dbReference>
<evidence type="ECO:0000256" key="2">
    <source>
        <dbReference type="ARBA" id="ARBA00023002"/>
    </source>
</evidence>
<proteinExistence type="predicted"/>
<evidence type="ECO:0000313" key="5">
    <source>
        <dbReference type="Proteomes" id="UP000554235"/>
    </source>
</evidence>
<evidence type="ECO:0000259" key="3">
    <source>
        <dbReference type="Pfam" id="PF05368"/>
    </source>
</evidence>
<dbReference type="InterPro" id="IPR045312">
    <property type="entry name" value="PCBER-like"/>
</dbReference>
<dbReference type="EMBL" id="JAADYS010000698">
    <property type="protein sequence ID" value="KAF4467754.1"/>
    <property type="molecule type" value="Genomic_DNA"/>
</dbReference>